<dbReference type="GO" id="GO:0003729">
    <property type="term" value="F:mRNA binding"/>
    <property type="evidence" value="ECO:0007669"/>
    <property type="project" value="TreeGrafter"/>
</dbReference>
<feature type="compositionally biased region" description="Low complexity" evidence="3">
    <location>
        <begin position="30"/>
        <end position="51"/>
    </location>
</feature>
<name>A0AAV0V329_HYABA</name>
<keyword evidence="2" id="KW-0460">Magnesium</keyword>
<dbReference type="EMBL" id="CANTFL010001490">
    <property type="protein sequence ID" value="CAI5743477.1"/>
    <property type="molecule type" value="Genomic_DNA"/>
</dbReference>
<dbReference type="InterPro" id="IPR045862">
    <property type="entry name" value="Trf4-like"/>
</dbReference>
<dbReference type="GO" id="GO:0031499">
    <property type="term" value="C:TRAMP complex"/>
    <property type="evidence" value="ECO:0007669"/>
    <property type="project" value="TreeGrafter"/>
</dbReference>
<evidence type="ECO:0008006" key="8">
    <source>
        <dbReference type="Google" id="ProtNLM"/>
    </source>
</evidence>
<feature type="compositionally biased region" description="Polar residues" evidence="3">
    <location>
        <begin position="334"/>
        <end position="349"/>
    </location>
</feature>
<accession>A0AAV0V329</accession>
<evidence type="ECO:0000256" key="2">
    <source>
        <dbReference type="ARBA" id="ARBA00022842"/>
    </source>
</evidence>
<dbReference type="SUPFAM" id="SSF81631">
    <property type="entry name" value="PAP/OAS1 substrate-binding domain"/>
    <property type="match status" value="1"/>
</dbReference>
<comment type="caution">
    <text evidence="6">The sequence shown here is derived from an EMBL/GenBank/DDBJ whole genome shotgun (WGS) entry which is preliminary data.</text>
</comment>
<dbReference type="GO" id="GO:0046872">
    <property type="term" value="F:metal ion binding"/>
    <property type="evidence" value="ECO:0007669"/>
    <property type="project" value="UniProtKB-KW"/>
</dbReference>
<organism evidence="6 7">
    <name type="scientific">Hyaloperonospora brassicae</name>
    <name type="common">Brassica downy mildew</name>
    <name type="synonym">Peronospora brassicae</name>
    <dbReference type="NCBI Taxonomy" id="162125"/>
    <lineage>
        <taxon>Eukaryota</taxon>
        <taxon>Sar</taxon>
        <taxon>Stramenopiles</taxon>
        <taxon>Oomycota</taxon>
        <taxon>Peronosporomycetes</taxon>
        <taxon>Peronosporales</taxon>
        <taxon>Peronosporaceae</taxon>
        <taxon>Hyaloperonospora</taxon>
    </lineage>
</organism>
<dbReference type="CDD" id="cd05402">
    <property type="entry name" value="NT_PAP_TUTase"/>
    <property type="match status" value="1"/>
</dbReference>
<feature type="domain" description="PAP-associated" evidence="4">
    <location>
        <begin position="504"/>
        <end position="560"/>
    </location>
</feature>
<dbReference type="PANTHER" id="PTHR23092:SF15">
    <property type="entry name" value="INACTIVE NON-CANONICAL POLY(A) RNA POLYMERASE PROTEIN TRF4-2-RELATED"/>
    <property type="match status" value="1"/>
</dbReference>
<feature type="region of interest" description="Disordered" evidence="3">
    <location>
        <begin position="328"/>
        <end position="352"/>
    </location>
</feature>
<dbReference type="GO" id="GO:0005730">
    <property type="term" value="C:nucleolus"/>
    <property type="evidence" value="ECO:0007669"/>
    <property type="project" value="TreeGrafter"/>
</dbReference>
<dbReference type="GO" id="GO:0031123">
    <property type="term" value="P:RNA 3'-end processing"/>
    <property type="evidence" value="ECO:0007669"/>
    <property type="project" value="TreeGrafter"/>
</dbReference>
<feature type="region of interest" description="Disordered" evidence="3">
    <location>
        <begin position="465"/>
        <end position="487"/>
    </location>
</feature>
<evidence type="ECO:0000313" key="7">
    <source>
        <dbReference type="Proteomes" id="UP001162031"/>
    </source>
</evidence>
<dbReference type="Pfam" id="PF22600">
    <property type="entry name" value="MTPAP-like_central"/>
    <property type="match status" value="1"/>
</dbReference>
<dbReference type="InterPro" id="IPR043519">
    <property type="entry name" value="NT_sf"/>
</dbReference>
<dbReference type="GO" id="GO:1990817">
    <property type="term" value="F:poly(A) RNA polymerase activity"/>
    <property type="evidence" value="ECO:0007669"/>
    <property type="project" value="InterPro"/>
</dbReference>
<evidence type="ECO:0000313" key="6">
    <source>
        <dbReference type="EMBL" id="CAI5743477.1"/>
    </source>
</evidence>
<dbReference type="Pfam" id="PF03828">
    <property type="entry name" value="PAP_assoc"/>
    <property type="match status" value="1"/>
</dbReference>
<dbReference type="SUPFAM" id="SSF81301">
    <property type="entry name" value="Nucleotidyltransferase"/>
    <property type="match status" value="1"/>
</dbReference>
<dbReference type="GO" id="GO:0043634">
    <property type="term" value="P:polyadenylation-dependent ncRNA catabolic process"/>
    <property type="evidence" value="ECO:0007669"/>
    <property type="project" value="TreeGrafter"/>
</dbReference>
<dbReference type="InterPro" id="IPR054708">
    <property type="entry name" value="MTPAP-like_central"/>
</dbReference>
<proteinExistence type="predicted"/>
<dbReference type="Proteomes" id="UP001162031">
    <property type="component" value="Unassembled WGS sequence"/>
</dbReference>
<keyword evidence="7" id="KW-1185">Reference proteome</keyword>
<dbReference type="AlphaFoldDB" id="A0AAV0V329"/>
<evidence type="ECO:0000259" key="4">
    <source>
        <dbReference type="Pfam" id="PF03828"/>
    </source>
</evidence>
<keyword evidence="1" id="KW-0479">Metal-binding</keyword>
<feature type="region of interest" description="Disordered" evidence="3">
    <location>
        <begin position="1"/>
        <end position="87"/>
    </location>
</feature>
<evidence type="ECO:0000256" key="1">
    <source>
        <dbReference type="ARBA" id="ARBA00022723"/>
    </source>
</evidence>
<feature type="domain" description="Poly(A) RNA polymerase mitochondrial-like central palm" evidence="5">
    <location>
        <begin position="116"/>
        <end position="235"/>
    </location>
</feature>
<protein>
    <recommendedName>
        <fullName evidence="8">Polymerase nucleotidyl transferase domain-containing protein</fullName>
    </recommendedName>
</protein>
<dbReference type="PANTHER" id="PTHR23092">
    <property type="entry name" value="POLY(A) RNA POLYMERASE"/>
    <property type="match status" value="1"/>
</dbReference>
<sequence length="616" mass="65101">MDDRRRQPRSSGHALATTQRPPPRRPSDSHPPAAVRVLRASPSRPSSAPLSCRVSNNFSSGAGAKNKRAADERQSAATTSGPDRRRVTDALHADVVAYTTSVQSTVKQLAVPIEATIAHVRASVVALWPQATVETFGSYATGLWLPNSDVDLVVIVRPASDCSQSPDATRTPADQLRDLAALLQTQPWVASLVVLDTAKVPVLKLLSAHTAVPFDITFESAATHSGLLARDLIRRYTAKMPELYPLAIVFKQLLRERDLNDAYTGGLSSYSLVLMLIHFSQLWRNGDACFQAAAVYASGAMPPRPSTRAGTTNQTMTTGRIQTDVAPVDGSAADNATSHGADASTSAAQRPTLRPACTTMTAPTESTAVTSPAPVSSYATVVARPMQQTPDGASQEVSVKRRFSYAAVAAGIVNVSENKPAAGPPCSYAAALTAPAGSSSTAAANGKTVVTATKQVQDTRLLDAMSVSSSSADTEDSSSSCSHSSLLDSDDESAKVLSPLPPASLGEHIMTILEFFGMIFDYSKNGMSVRDGGYIYRLADSHRSQVGKPALVIEDPIHPDRNVSASSFAFFKVVALFEDSFYAVKYYRASKFTPSALSCLLATAGRTNTSSSDAGS</sequence>
<dbReference type="Gene3D" id="3.30.460.10">
    <property type="entry name" value="Beta Polymerase, domain 2"/>
    <property type="match status" value="1"/>
</dbReference>
<dbReference type="Gene3D" id="1.10.1410.10">
    <property type="match status" value="2"/>
</dbReference>
<gene>
    <name evidence="6" type="ORF">HBR001_LOCUS9497</name>
</gene>
<evidence type="ECO:0000259" key="5">
    <source>
        <dbReference type="Pfam" id="PF22600"/>
    </source>
</evidence>
<dbReference type="InterPro" id="IPR002058">
    <property type="entry name" value="PAP_assoc"/>
</dbReference>
<evidence type="ECO:0000256" key="3">
    <source>
        <dbReference type="SAM" id="MobiDB-lite"/>
    </source>
</evidence>
<reference evidence="6" key="1">
    <citation type="submission" date="2022-12" db="EMBL/GenBank/DDBJ databases">
        <authorList>
            <person name="Webb A."/>
        </authorList>
    </citation>
    <scope>NUCLEOTIDE SEQUENCE</scope>
    <source>
        <strain evidence="6">Hp1</strain>
    </source>
</reference>